<evidence type="ECO:0000313" key="6">
    <source>
        <dbReference type="Proteomes" id="UP000245911"/>
    </source>
</evidence>
<dbReference type="SMART" id="SM00450">
    <property type="entry name" value="RHOD"/>
    <property type="match status" value="2"/>
</dbReference>
<keyword evidence="5" id="KW-0670">Pyruvate</keyword>
<dbReference type="Gene3D" id="3.40.250.10">
    <property type="entry name" value="Rhodanese-like domain"/>
    <property type="match status" value="2"/>
</dbReference>
<dbReference type="CDD" id="cd01449">
    <property type="entry name" value="TST_Repeat_2"/>
    <property type="match status" value="1"/>
</dbReference>
<keyword evidence="2" id="KW-0677">Repeat</keyword>
<sequence>MMDEFLVEPQWLEAQLGQADLVCLDCSWYIPEAGKSARAEFETAHIPGAQFFDLDAASDATSNYVNMLPSAEAFTKVAQALGINADSRVVIYDSSYVSARVWWMFRHFGHKNVAVLNGGWKRWQAEGRGVESGAATPVVRGNFTARAADEGVATWQDVQAALSDRSAGVVDARTRERFTGELPSGYPGVAGGHMPGAVNVPWSGLLPQTGDFTFAPPEDARAVLTGAGVNLDQPVIATCGSGVTAAILYFQMARLGKSDVTLYDGSWHEWGQRADLPKESLT</sequence>
<evidence type="ECO:0000256" key="2">
    <source>
        <dbReference type="ARBA" id="ARBA00022737"/>
    </source>
</evidence>
<protein>
    <recommendedName>
        <fullName evidence="3">Sulfurtransferase</fullName>
    </recommendedName>
</protein>
<dbReference type="AlphaFoldDB" id="A0A2T8HXS4"/>
<dbReference type="Proteomes" id="UP000245911">
    <property type="component" value="Unassembled WGS sequence"/>
</dbReference>
<dbReference type="SUPFAM" id="SSF52821">
    <property type="entry name" value="Rhodanese/Cell cycle control phosphatase"/>
    <property type="match status" value="2"/>
</dbReference>
<dbReference type="PANTHER" id="PTHR11364">
    <property type="entry name" value="THIOSULFATE SULFERTANSFERASE"/>
    <property type="match status" value="1"/>
</dbReference>
<reference evidence="5 6" key="1">
    <citation type="submission" date="2018-04" db="EMBL/GenBank/DDBJ databases">
        <title>Pararhodobacter oceanense sp. nov., isolated from marine intertidal sediment.</title>
        <authorList>
            <person name="Wang X.-L."/>
            <person name="Du Z.-J."/>
        </authorList>
    </citation>
    <scope>NUCLEOTIDE SEQUENCE [LARGE SCALE GENOMIC DNA]</scope>
    <source>
        <strain evidence="5 6">AM505</strain>
    </source>
</reference>
<comment type="caution">
    <text evidence="5">The sequence shown here is derived from an EMBL/GenBank/DDBJ whole genome shotgun (WGS) entry which is preliminary data.</text>
</comment>
<dbReference type="OrthoDB" id="9781034at2"/>
<dbReference type="GO" id="GO:0004792">
    <property type="term" value="F:thiosulfate-cyanide sulfurtransferase activity"/>
    <property type="evidence" value="ECO:0007669"/>
    <property type="project" value="InterPro"/>
</dbReference>
<keyword evidence="1 3" id="KW-0808">Transferase</keyword>
<keyword evidence="6" id="KW-1185">Reference proteome</keyword>
<evidence type="ECO:0000259" key="4">
    <source>
        <dbReference type="PROSITE" id="PS50206"/>
    </source>
</evidence>
<dbReference type="EMBL" id="QDKM01000001">
    <property type="protein sequence ID" value="PVH30239.1"/>
    <property type="molecule type" value="Genomic_DNA"/>
</dbReference>
<dbReference type="InterPro" id="IPR001763">
    <property type="entry name" value="Rhodanese-like_dom"/>
</dbReference>
<dbReference type="InterPro" id="IPR001307">
    <property type="entry name" value="Thiosulphate_STrfase_CS"/>
</dbReference>
<dbReference type="PROSITE" id="PS00683">
    <property type="entry name" value="RHODANESE_2"/>
    <property type="match status" value="1"/>
</dbReference>
<gene>
    <name evidence="5" type="primary">sseA</name>
    <name evidence="5" type="ORF">DDE20_01365</name>
</gene>
<dbReference type="CDD" id="cd01448">
    <property type="entry name" value="TST_Repeat_1"/>
    <property type="match status" value="1"/>
</dbReference>
<evidence type="ECO:0000256" key="3">
    <source>
        <dbReference type="RuleBase" id="RU000507"/>
    </source>
</evidence>
<dbReference type="PROSITE" id="PS50206">
    <property type="entry name" value="RHODANESE_3"/>
    <property type="match status" value="2"/>
</dbReference>
<organism evidence="5 6">
    <name type="scientific">Pararhodobacter oceanensis</name>
    <dbReference type="NCBI Taxonomy" id="2172121"/>
    <lineage>
        <taxon>Bacteria</taxon>
        <taxon>Pseudomonadati</taxon>
        <taxon>Pseudomonadota</taxon>
        <taxon>Alphaproteobacteria</taxon>
        <taxon>Rhodobacterales</taxon>
        <taxon>Paracoccaceae</taxon>
        <taxon>Pararhodobacter</taxon>
    </lineage>
</organism>
<evidence type="ECO:0000256" key="1">
    <source>
        <dbReference type="ARBA" id="ARBA00022679"/>
    </source>
</evidence>
<dbReference type="PANTHER" id="PTHR11364:SF27">
    <property type="entry name" value="SULFURTRANSFERASE"/>
    <property type="match status" value="1"/>
</dbReference>
<feature type="domain" description="Rhodanese" evidence="4">
    <location>
        <begin position="169"/>
        <end position="279"/>
    </location>
</feature>
<accession>A0A2T8HXS4</accession>
<name>A0A2T8HXS4_9RHOB</name>
<dbReference type="InterPro" id="IPR036873">
    <property type="entry name" value="Rhodanese-like_dom_sf"/>
</dbReference>
<evidence type="ECO:0000313" key="5">
    <source>
        <dbReference type="EMBL" id="PVH30239.1"/>
    </source>
</evidence>
<dbReference type="InterPro" id="IPR045078">
    <property type="entry name" value="TST/MPST-like"/>
</dbReference>
<feature type="domain" description="Rhodanese" evidence="4">
    <location>
        <begin position="17"/>
        <end position="132"/>
    </location>
</feature>
<dbReference type="PROSITE" id="PS00380">
    <property type="entry name" value="RHODANESE_1"/>
    <property type="match status" value="1"/>
</dbReference>
<dbReference type="Pfam" id="PF00581">
    <property type="entry name" value="Rhodanese"/>
    <property type="match status" value="2"/>
</dbReference>
<proteinExistence type="predicted"/>
<dbReference type="FunFam" id="3.40.250.10:FF:000001">
    <property type="entry name" value="Sulfurtransferase"/>
    <property type="match status" value="1"/>
</dbReference>